<comment type="caution">
    <text evidence="1">The sequence shown here is derived from an EMBL/GenBank/DDBJ whole genome shotgun (WGS) entry which is preliminary data.</text>
</comment>
<accession>A0A0M0LI44</accession>
<organism evidence="1 2">
    <name type="scientific">Priestia koreensis</name>
    <dbReference type="NCBI Taxonomy" id="284581"/>
    <lineage>
        <taxon>Bacteria</taxon>
        <taxon>Bacillati</taxon>
        <taxon>Bacillota</taxon>
        <taxon>Bacilli</taxon>
        <taxon>Bacillales</taxon>
        <taxon>Bacillaceae</taxon>
        <taxon>Priestia</taxon>
    </lineage>
</organism>
<dbReference type="STRING" id="284581.AMD01_03035"/>
<dbReference type="RefSeq" id="WP_053399901.1">
    <property type="nucleotide sequence ID" value="NZ_LILC01000002.1"/>
</dbReference>
<evidence type="ECO:0000313" key="1">
    <source>
        <dbReference type="EMBL" id="KOO50729.1"/>
    </source>
</evidence>
<proteinExistence type="predicted"/>
<name>A0A0M0LI44_9BACI</name>
<gene>
    <name evidence="1" type="ORF">AMD01_03035</name>
</gene>
<sequence>MKTLIWKSMLVFLLTFVSLLIAGKIFFPSEVNTAGVVRALFISLGSTIGWGTIKYSERKKV</sequence>
<dbReference type="Proteomes" id="UP000037558">
    <property type="component" value="Unassembled WGS sequence"/>
</dbReference>
<dbReference type="EMBL" id="LILC01000002">
    <property type="protein sequence ID" value="KOO50729.1"/>
    <property type="molecule type" value="Genomic_DNA"/>
</dbReference>
<keyword evidence="2" id="KW-1185">Reference proteome</keyword>
<dbReference type="AlphaFoldDB" id="A0A0M0LI44"/>
<protein>
    <submittedName>
        <fullName evidence="1">Uncharacterized protein</fullName>
    </submittedName>
</protein>
<dbReference type="PATRIC" id="fig|284581.3.peg.892"/>
<evidence type="ECO:0000313" key="2">
    <source>
        <dbReference type="Proteomes" id="UP000037558"/>
    </source>
</evidence>
<reference evidence="2" key="1">
    <citation type="submission" date="2015-08" db="EMBL/GenBank/DDBJ databases">
        <title>Fjat-14210 dsm16467.</title>
        <authorList>
            <person name="Liu B."/>
            <person name="Wang J."/>
            <person name="Zhu Y."/>
            <person name="Liu G."/>
            <person name="Chen Q."/>
            <person name="Chen Z."/>
            <person name="Lan J."/>
            <person name="Che J."/>
            <person name="Ge C."/>
            <person name="Shi H."/>
            <person name="Pan Z."/>
            <person name="Liu X."/>
        </authorList>
    </citation>
    <scope>NUCLEOTIDE SEQUENCE [LARGE SCALE GENOMIC DNA]</scope>
    <source>
        <strain evidence="2">DSM 16467</strain>
    </source>
</reference>